<evidence type="ECO:0000256" key="1">
    <source>
        <dbReference type="ARBA" id="ARBA00004123"/>
    </source>
</evidence>
<accession>S8FC91</accession>
<dbReference type="STRING" id="743788.S8FC91"/>
<keyword evidence="13" id="KW-0137">Centromere</keyword>
<keyword evidence="7" id="KW-0963">Cytoplasm</keyword>
<keyword evidence="17" id="KW-1185">Reference proteome</keyword>
<dbReference type="GO" id="GO:1990537">
    <property type="term" value="C:mitotic spindle polar microtubule"/>
    <property type="evidence" value="ECO:0007669"/>
    <property type="project" value="TreeGrafter"/>
</dbReference>
<dbReference type="GO" id="GO:0044732">
    <property type="term" value="C:mitotic spindle pole body"/>
    <property type="evidence" value="ECO:0007669"/>
    <property type="project" value="TreeGrafter"/>
</dbReference>
<evidence type="ECO:0000256" key="15">
    <source>
        <dbReference type="SAM" id="MobiDB-lite"/>
    </source>
</evidence>
<evidence type="ECO:0000256" key="9">
    <source>
        <dbReference type="ARBA" id="ARBA00022829"/>
    </source>
</evidence>
<evidence type="ECO:0000256" key="2">
    <source>
        <dbReference type="ARBA" id="ARBA00004186"/>
    </source>
</evidence>
<keyword evidence="10" id="KW-0995">Kinetochore</keyword>
<reference evidence="16 17" key="1">
    <citation type="journal article" date="2012" name="Science">
        <title>The Paleozoic origin of enzymatic lignin decomposition reconstructed from 31 fungal genomes.</title>
        <authorList>
            <person name="Floudas D."/>
            <person name="Binder M."/>
            <person name="Riley R."/>
            <person name="Barry K."/>
            <person name="Blanchette R.A."/>
            <person name="Henrissat B."/>
            <person name="Martinez A.T."/>
            <person name="Otillar R."/>
            <person name="Spatafora J.W."/>
            <person name="Yadav J.S."/>
            <person name="Aerts A."/>
            <person name="Benoit I."/>
            <person name="Boyd A."/>
            <person name="Carlson A."/>
            <person name="Copeland A."/>
            <person name="Coutinho P.M."/>
            <person name="de Vries R.P."/>
            <person name="Ferreira P."/>
            <person name="Findley K."/>
            <person name="Foster B."/>
            <person name="Gaskell J."/>
            <person name="Glotzer D."/>
            <person name="Gorecki P."/>
            <person name="Heitman J."/>
            <person name="Hesse C."/>
            <person name="Hori C."/>
            <person name="Igarashi K."/>
            <person name="Jurgens J.A."/>
            <person name="Kallen N."/>
            <person name="Kersten P."/>
            <person name="Kohler A."/>
            <person name="Kuees U."/>
            <person name="Kumar T.K.A."/>
            <person name="Kuo A."/>
            <person name="LaButti K."/>
            <person name="Larrondo L.F."/>
            <person name="Lindquist E."/>
            <person name="Ling A."/>
            <person name="Lombard V."/>
            <person name="Lucas S."/>
            <person name="Lundell T."/>
            <person name="Martin R."/>
            <person name="McLaughlin D.J."/>
            <person name="Morgenstern I."/>
            <person name="Morin E."/>
            <person name="Murat C."/>
            <person name="Nagy L.G."/>
            <person name="Nolan M."/>
            <person name="Ohm R.A."/>
            <person name="Patyshakuliyeva A."/>
            <person name="Rokas A."/>
            <person name="Ruiz-Duenas F.J."/>
            <person name="Sabat G."/>
            <person name="Salamov A."/>
            <person name="Samejima M."/>
            <person name="Schmutz J."/>
            <person name="Slot J.C."/>
            <person name="St John F."/>
            <person name="Stenlid J."/>
            <person name="Sun H."/>
            <person name="Sun S."/>
            <person name="Syed K."/>
            <person name="Tsang A."/>
            <person name="Wiebenga A."/>
            <person name="Young D."/>
            <person name="Pisabarro A."/>
            <person name="Eastwood D.C."/>
            <person name="Martin F."/>
            <person name="Cullen D."/>
            <person name="Grigoriev I.V."/>
            <person name="Hibbett D.S."/>
        </authorList>
    </citation>
    <scope>NUCLEOTIDE SEQUENCE</scope>
    <source>
        <strain evidence="17">FP-58527</strain>
    </source>
</reference>
<feature type="region of interest" description="Disordered" evidence="15">
    <location>
        <begin position="143"/>
        <end position="166"/>
    </location>
</feature>
<proteinExistence type="inferred from homology"/>
<keyword evidence="8" id="KW-0493">Microtubule</keyword>
<evidence type="ECO:0000256" key="6">
    <source>
        <dbReference type="ARBA" id="ARBA00022454"/>
    </source>
</evidence>
<dbReference type="Pfam" id="PF08653">
    <property type="entry name" value="DASH_Dam1"/>
    <property type="match status" value="1"/>
</dbReference>
<comment type="similarity">
    <text evidence="4">Belongs to the DASH complex DAM1 family.</text>
</comment>
<evidence type="ECO:0000256" key="8">
    <source>
        <dbReference type="ARBA" id="ARBA00022701"/>
    </source>
</evidence>
<dbReference type="PANTHER" id="PTHR28113">
    <property type="entry name" value="DASH COMPLEX SUBUNIT DAM1"/>
    <property type="match status" value="1"/>
</dbReference>
<sequence length="290" mass="31606">MNSVPPPQRTPLRRVSQGSLRRLSRSGVYPDAPHGLGFLEPALGELLDDIETLNTNIQGLRNLGDALSTFNESFASWLYVMNMNALTVDWPQVRSLLYSYGSYICATAHGNRARDTPIPRYAVSTQARRAEEDTATALAALRAAEEAAARPPTPPPAPDPGNDTVLADATATSATTTTTATKVVVKKKAGKPKLSAKEKKERGLLVERVANALPLEFRGGDLNLRRYIEQIVEGFLDRPGRGVGILELVKPPDLNQARVNKCLIALVNRKIVRKDNSTGAVLYHWHGLPN</sequence>
<dbReference type="GO" id="GO:1990758">
    <property type="term" value="P:mitotic sister chromatid biorientation"/>
    <property type="evidence" value="ECO:0007669"/>
    <property type="project" value="TreeGrafter"/>
</dbReference>
<keyword evidence="9" id="KW-0159">Chromosome partition</keyword>
<keyword evidence="11" id="KW-0206">Cytoskeleton</keyword>
<keyword evidence="12" id="KW-0539">Nucleus</keyword>
<evidence type="ECO:0000256" key="5">
    <source>
        <dbReference type="ARBA" id="ARBA00020497"/>
    </source>
</evidence>
<dbReference type="Proteomes" id="UP000015241">
    <property type="component" value="Unassembled WGS sequence"/>
</dbReference>
<dbReference type="eggNOG" id="ENOG502S08R">
    <property type="taxonomic scope" value="Eukaryota"/>
</dbReference>
<comment type="subcellular location">
    <subcellularLocation>
        <location evidence="3">Chromosome</location>
        <location evidence="3">Centromere</location>
        <location evidence="3">Kinetochore</location>
    </subcellularLocation>
    <subcellularLocation>
        <location evidence="2">Cytoplasm</location>
        <location evidence="2">Cytoskeleton</location>
        <location evidence="2">Spindle</location>
    </subcellularLocation>
    <subcellularLocation>
        <location evidence="1">Nucleus</location>
    </subcellularLocation>
</comment>
<evidence type="ECO:0000256" key="10">
    <source>
        <dbReference type="ARBA" id="ARBA00022838"/>
    </source>
</evidence>
<protein>
    <recommendedName>
        <fullName evidence="5">DASH complex subunit DAM1</fullName>
    </recommendedName>
    <alternativeName>
        <fullName evidence="14">Outer kinetochore protein DAM1</fullName>
    </alternativeName>
</protein>
<evidence type="ECO:0000256" key="3">
    <source>
        <dbReference type="ARBA" id="ARBA00004629"/>
    </source>
</evidence>
<dbReference type="PANTHER" id="PTHR28113:SF1">
    <property type="entry name" value="DASH COMPLEX SUBUNIT DAM1"/>
    <property type="match status" value="1"/>
</dbReference>
<dbReference type="OrthoDB" id="5586015at2759"/>
<dbReference type="HOGENOM" id="CLU_066250_0_0_1"/>
<evidence type="ECO:0000256" key="14">
    <source>
        <dbReference type="ARBA" id="ARBA00030453"/>
    </source>
</evidence>
<dbReference type="InParanoid" id="S8FC91"/>
<keyword evidence="6" id="KW-0158">Chromosome</keyword>
<dbReference type="GO" id="GO:0042729">
    <property type="term" value="C:DASH complex"/>
    <property type="evidence" value="ECO:0007669"/>
    <property type="project" value="InterPro"/>
</dbReference>
<dbReference type="InterPro" id="IPR013962">
    <property type="entry name" value="DASH_Dam1"/>
</dbReference>
<evidence type="ECO:0000256" key="7">
    <source>
        <dbReference type="ARBA" id="ARBA00022490"/>
    </source>
</evidence>
<dbReference type="AlphaFoldDB" id="S8FC91"/>
<evidence type="ECO:0000256" key="12">
    <source>
        <dbReference type="ARBA" id="ARBA00023242"/>
    </source>
</evidence>
<evidence type="ECO:0000313" key="16">
    <source>
        <dbReference type="EMBL" id="EPS96154.1"/>
    </source>
</evidence>
<evidence type="ECO:0000313" key="17">
    <source>
        <dbReference type="Proteomes" id="UP000015241"/>
    </source>
</evidence>
<evidence type="ECO:0000256" key="13">
    <source>
        <dbReference type="ARBA" id="ARBA00023328"/>
    </source>
</evidence>
<name>S8FC91_FOMSC</name>
<gene>
    <name evidence="16" type="ORF">FOMPIDRAFT_61872</name>
</gene>
<dbReference type="EMBL" id="KE504193">
    <property type="protein sequence ID" value="EPS96154.1"/>
    <property type="molecule type" value="Genomic_DNA"/>
</dbReference>
<evidence type="ECO:0000256" key="11">
    <source>
        <dbReference type="ARBA" id="ARBA00023212"/>
    </source>
</evidence>
<evidence type="ECO:0000256" key="4">
    <source>
        <dbReference type="ARBA" id="ARBA00010073"/>
    </source>
</evidence>
<organism evidence="16 17">
    <name type="scientific">Fomitopsis schrenkii</name>
    <name type="common">Brown rot fungus</name>
    <dbReference type="NCBI Taxonomy" id="2126942"/>
    <lineage>
        <taxon>Eukaryota</taxon>
        <taxon>Fungi</taxon>
        <taxon>Dikarya</taxon>
        <taxon>Basidiomycota</taxon>
        <taxon>Agaricomycotina</taxon>
        <taxon>Agaricomycetes</taxon>
        <taxon>Polyporales</taxon>
        <taxon>Fomitopsis</taxon>
    </lineage>
</organism>